<feature type="non-terminal residue" evidence="2">
    <location>
        <position position="1"/>
    </location>
</feature>
<sequence length="74" mass="8082">IFYYKIKYKIIINQRKNLTLPILISASSPQQTSILAPANLHPLPHRSSSPPPPPPQDSLLSSGFASPPCSDPHP</sequence>
<proteinExistence type="predicted"/>
<protein>
    <submittedName>
        <fullName evidence="2">Uncharacterized protein</fullName>
    </submittedName>
</protein>
<evidence type="ECO:0000313" key="2">
    <source>
        <dbReference type="EMBL" id="CAI0548358.1"/>
    </source>
</evidence>
<evidence type="ECO:0000313" key="3">
    <source>
        <dbReference type="Proteomes" id="UP001154282"/>
    </source>
</evidence>
<evidence type="ECO:0000256" key="1">
    <source>
        <dbReference type="SAM" id="MobiDB-lite"/>
    </source>
</evidence>
<name>A0AAV0QW77_9ROSI</name>
<keyword evidence="3" id="KW-1185">Reference proteome</keyword>
<feature type="region of interest" description="Disordered" evidence="1">
    <location>
        <begin position="37"/>
        <end position="74"/>
    </location>
</feature>
<gene>
    <name evidence="2" type="ORF">LITE_LOCUS44736</name>
</gene>
<organism evidence="2 3">
    <name type="scientific">Linum tenue</name>
    <dbReference type="NCBI Taxonomy" id="586396"/>
    <lineage>
        <taxon>Eukaryota</taxon>
        <taxon>Viridiplantae</taxon>
        <taxon>Streptophyta</taxon>
        <taxon>Embryophyta</taxon>
        <taxon>Tracheophyta</taxon>
        <taxon>Spermatophyta</taxon>
        <taxon>Magnoliopsida</taxon>
        <taxon>eudicotyledons</taxon>
        <taxon>Gunneridae</taxon>
        <taxon>Pentapetalae</taxon>
        <taxon>rosids</taxon>
        <taxon>fabids</taxon>
        <taxon>Malpighiales</taxon>
        <taxon>Linaceae</taxon>
        <taxon>Linum</taxon>
    </lineage>
</organism>
<dbReference type="Proteomes" id="UP001154282">
    <property type="component" value="Unassembled WGS sequence"/>
</dbReference>
<reference evidence="2" key="1">
    <citation type="submission" date="2022-08" db="EMBL/GenBank/DDBJ databases">
        <authorList>
            <person name="Gutierrez-Valencia J."/>
        </authorList>
    </citation>
    <scope>NUCLEOTIDE SEQUENCE</scope>
</reference>
<accession>A0AAV0QW77</accession>
<comment type="caution">
    <text evidence="2">The sequence shown here is derived from an EMBL/GenBank/DDBJ whole genome shotgun (WGS) entry which is preliminary data.</text>
</comment>
<dbReference type="EMBL" id="CAMGYJ010000010">
    <property type="protein sequence ID" value="CAI0548358.1"/>
    <property type="molecule type" value="Genomic_DNA"/>
</dbReference>
<dbReference type="AlphaFoldDB" id="A0AAV0QW77"/>